<evidence type="ECO:0000313" key="1">
    <source>
        <dbReference type="EMBL" id="KAA6347965.1"/>
    </source>
</evidence>
<sequence>MDLTEEQKAKVVAIIEAVDNGKKITDLPSAEGGIEDYKIEVVDITGESKQLNLFNAISIVNKKMAIRRWDETLSTPVGEAFGNIDFLRDLPGVLGLGAYLVKDDRTCRKLDPTNHYKFADGSPAALNGSMGQYMWCWNKHYFSWWKEGNYLYEAVSTEPIDRGECYYIPAGGLSALGAGVMDRTDLTLCSLISDDVRYRGGNNNAAYDDTYRTFLGKAASNIACNTFSTYARKRGIGWEAGWFVARAVSEYLFRIIMGTRNSQAAYNPNKDINGLYQGGLGEGITTVDWGQWTTLNGNYALVPTSAGVELGDACGEASYNIPASDGSSIFKTVKIPVFFGLKNLYGHLWQAIRGIIIDAGVEKSLIYVAPSLYNNYNNDNVTGMTAAGEMARTEAYIKKLSMHKLSCLPTETGGSASTYYGDYNYCNHNSSQGLRCRLAGGRTGNGASAGAFVSYANNAVTHANTYISSPLCFFTEDPIIP</sequence>
<evidence type="ECO:0000313" key="2">
    <source>
        <dbReference type="EMBL" id="KAA6347968.1"/>
    </source>
</evidence>
<organism evidence="1">
    <name type="scientific">termite gut metagenome</name>
    <dbReference type="NCBI Taxonomy" id="433724"/>
    <lineage>
        <taxon>unclassified sequences</taxon>
        <taxon>metagenomes</taxon>
        <taxon>organismal metagenomes</taxon>
    </lineage>
</organism>
<accession>A0A5J4SS67</accession>
<comment type="caution">
    <text evidence="1">The sequence shown here is derived from an EMBL/GenBank/DDBJ whole genome shotgun (WGS) entry which is preliminary data.</text>
</comment>
<reference evidence="1" key="1">
    <citation type="submission" date="2019-03" db="EMBL/GenBank/DDBJ databases">
        <title>Single cell metagenomics reveals metabolic interactions within the superorganism composed of flagellate Streblomastix strix and complex community of Bacteroidetes bacteria on its surface.</title>
        <authorList>
            <person name="Treitli S.C."/>
            <person name="Kolisko M."/>
            <person name="Husnik F."/>
            <person name="Keeling P."/>
            <person name="Hampl V."/>
        </authorList>
    </citation>
    <scope>NUCLEOTIDE SEQUENCE</scope>
    <source>
        <strain evidence="1">STM</strain>
    </source>
</reference>
<dbReference type="EMBL" id="SNRY01000080">
    <property type="protein sequence ID" value="KAA6347965.1"/>
    <property type="molecule type" value="Genomic_DNA"/>
</dbReference>
<gene>
    <name evidence="1" type="ORF">EZS27_004577</name>
    <name evidence="2" type="ORF">EZS27_004580</name>
</gene>
<proteinExistence type="predicted"/>
<dbReference type="EMBL" id="SNRY01000080">
    <property type="protein sequence ID" value="KAA6347968.1"/>
    <property type="molecule type" value="Genomic_DNA"/>
</dbReference>
<protein>
    <submittedName>
        <fullName evidence="1">Uncharacterized protein</fullName>
    </submittedName>
</protein>
<dbReference type="AlphaFoldDB" id="A0A5J4SS67"/>
<name>A0A5J4SS67_9ZZZZ</name>